<organism evidence="1 2">
    <name type="scientific">Streptococcus pantholopis</name>
    <dbReference type="NCBI Taxonomy" id="1811193"/>
    <lineage>
        <taxon>Bacteria</taxon>
        <taxon>Bacillati</taxon>
        <taxon>Bacillota</taxon>
        <taxon>Bacilli</taxon>
        <taxon>Lactobacillales</taxon>
        <taxon>Streptococcaceae</taxon>
        <taxon>Streptococcus</taxon>
    </lineage>
</organism>
<name>A0A172Q782_9STRE</name>
<evidence type="ECO:0000313" key="2">
    <source>
        <dbReference type="Proteomes" id="UP000077317"/>
    </source>
</evidence>
<dbReference type="KEGG" id="spat:A0O21_04375"/>
<reference evidence="2" key="2">
    <citation type="submission" date="2016-03" db="EMBL/GenBank/DDBJ databases">
        <title>Streptococcus antelopensis sp. nov., isolated from the feces of the Tibetan antelope (Pantholops hodgsonii) in Hoh Xil National Nature Reserve, Qinghai, China.</title>
        <authorList>
            <person name="Bai X."/>
        </authorList>
    </citation>
    <scope>NUCLEOTIDE SEQUENCE [LARGE SCALE GENOMIC DNA]</scope>
    <source>
        <strain evidence="2">TA 26</strain>
    </source>
</reference>
<keyword evidence="2" id="KW-1185">Reference proteome</keyword>
<sequence>MINTENGTVIFDDNFQLKKGMTFDDFKNSRYYNNQNYKRLFYIYDLKLSRQSFIVGLFFRENKLYSISLILDDRTINQNEEEYRKQLHDRFLKENKINSIKNYRWGTLSSNYDRRSNISSIDIVYT</sequence>
<proteinExistence type="predicted"/>
<evidence type="ECO:0000313" key="1">
    <source>
        <dbReference type="EMBL" id="AND79316.1"/>
    </source>
</evidence>
<dbReference type="EMBL" id="CP014699">
    <property type="protein sequence ID" value="AND79316.1"/>
    <property type="molecule type" value="Genomic_DNA"/>
</dbReference>
<dbReference type="Proteomes" id="UP000077317">
    <property type="component" value="Chromosome"/>
</dbReference>
<dbReference type="AlphaFoldDB" id="A0A172Q782"/>
<reference evidence="1 2" key="1">
    <citation type="journal article" date="2016" name="Int. J. Syst. Evol. Microbiol.">
        <title>Streptococcuspantholopis sp. nov., isolated from faeces of the Tibetan antelope (Pantholops hodgsonii).</title>
        <authorList>
            <person name="Bai X."/>
            <person name="Xiong Y."/>
            <person name="Lu S."/>
            <person name="Jin D."/>
            <person name="Lai X."/>
            <person name="Yang J."/>
            <person name="Niu L."/>
            <person name="Hu S."/>
            <person name="Meng X."/>
            <person name="Pu J."/>
            <person name="Ye C."/>
            <person name="Xu J."/>
        </authorList>
    </citation>
    <scope>NUCLEOTIDE SEQUENCE [LARGE SCALE GENOMIC DNA]</scope>
    <source>
        <strain evidence="1 2">TA 26</strain>
    </source>
</reference>
<dbReference type="OrthoDB" id="2872187at2"/>
<gene>
    <name evidence="1" type="ORF">A0O21_04375</name>
</gene>
<dbReference type="STRING" id="1811193.A0O21_04375"/>
<dbReference type="RefSeq" id="WP_067061885.1">
    <property type="nucleotide sequence ID" value="NZ_CP014699.1"/>
</dbReference>
<protein>
    <submittedName>
        <fullName evidence="1">Uncharacterized protein</fullName>
    </submittedName>
</protein>
<accession>A0A172Q782</accession>